<reference evidence="2" key="1">
    <citation type="submission" date="2024-03" db="EMBL/GenBank/DDBJ databases">
        <title>Complete genome sequence of Sulfurisphaera javensis strain KD-1.</title>
        <authorList>
            <person name="Sakai H."/>
            <person name="Nur N."/>
            <person name="Suwanto A."/>
            <person name="Kurosawa N."/>
        </authorList>
    </citation>
    <scope>NUCLEOTIDE SEQUENCE</scope>
    <source>
        <strain evidence="2">KD-1</strain>
    </source>
</reference>
<organism evidence="2">
    <name type="scientific">Sulfurisphaera javensis</name>
    <dbReference type="NCBI Taxonomy" id="2049879"/>
    <lineage>
        <taxon>Archaea</taxon>
        <taxon>Thermoproteota</taxon>
        <taxon>Thermoprotei</taxon>
        <taxon>Sulfolobales</taxon>
        <taxon>Sulfolobaceae</taxon>
        <taxon>Sulfurisphaera</taxon>
    </lineage>
</organism>
<evidence type="ECO:0000259" key="1">
    <source>
        <dbReference type="Pfam" id="PF03008"/>
    </source>
</evidence>
<proteinExistence type="predicted"/>
<dbReference type="EMBL" id="AP031322">
    <property type="protein sequence ID" value="BFH74663.1"/>
    <property type="molecule type" value="Genomic_DNA"/>
</dbReference>
<dbReference type="PANTHER" id="PTHR34704">
    <property type="entry name" value="ATPASE"/>
    <property type="match status" value="1"/>
</dbReference>
<dbReference type="InterPro" id="IPR004256">
    <property type="entry name" value="DUF234"/>
</dbReference>
<gene>
    <name evidence="2" type="ORF">SJAV_26070</name>
</gene>
<dbReference type="PANTHER" id="PTHR34704:SF1">
    <property type="entry name" value="ATPASE"/>
    <property type="match status" value="1"/>
</dbReference>
<name>A0AAT9GVK0_9CREN</name>
<evidence type="ECO:0000313" key="2">
    <source>
        <dbReference type="EMBL" id="BFH74663.1"/>
    </source>
</evidence>
<feature type="domain" description="DUF234" evidence="1">
    <location>
        <begin position="22"/>
        <end position="95"/>
    </location>
</feature>
<dbReference type="Pfam" id="PF03008">
    <property type="entry name" value="DUF234"/>
    <property type="match status" value="1"/>
</dbReference>
<sequence length="136" mass="16488">MTDYNEKKRGRYIIKDKFVNFWFKFIYPNLSFIEEGIYEFEIEKYEKEYLPFVFEEIGREYVKDVYKEKARRVWYKDVEIDIVGDKIAGEVKWSDNVDPSKLLSELEGKVKRLNIPAKKYVLITKSFSKKKLRMLS</sequence>
<dbReference type="AlphaFoldDB" id="A0AAT9GVK0"/>
<dbReference type="KEGG" id="sjv:SJAV_26070"/>
<accession>A0AAT9GVK0</accession>
<protein>
    <recommendedName>
        <fullName evidence="1">DUF234 domain-containing protein</fullName>
    </recommendedName>
</protein>